<evidence type="ECO:0000256" key="4">
    <source>
        <dbReference type="ARBA" id="ARBA00022643"/>
    </source>
</evidence>
<comment type="similarity">
    <text evidence="6">Belongs to the RnfG family.</text>
</comment>
<dbReference type="PANTHER" id="PTHR36118:SF1">
    <property type="entry name" value="ION-TRANSLOCATING OXIDOREDUCTASE COMPLEX SUBUNIT G"/>
    <property type="match status" value="1"/>
</dbReference>
<evidence type="ECO:0000256" key="3">
    <source>
        <dbReference type="ARBA" id="ARBA00022630"/>
    </source>
</evidence>
<comment type="caution">
    <text evidence="8">The sequence shown here is derived from an EMBL/GenBank/DDBJ whole genome shotgun (WGS) entry which is preliminary data.</text>
</comment>
<dbReference type="InterPro" id="IPR007329">
    <property type="entry name" value="FMN-bd"/>
</dbReference>
<sequence length="200" mass="21937">MKEFARLLIALTLIAAISGGILAAVESVTREPIAEQRRLQMLRALSAVLPAFDNSPDSDTLTITTGSDRQGREVETVFYRGRNEEQLVGTAFRVVAPDGYSGNIAVMVGIRPDHRVHAIEILTHAETPGLGDKINEPWYKALFVDKALDRNDWRVKKDGGDFDQLTGATISARAVVGAVRTGLELYREHEDKIIAQGDNP</sequence>
<dbReference type="RefSeq" id="WP_191154228.1">
    <property type="nucleotide sequence ID" value="NZ_JACWUN010000004.1"/>
</dbReference>
<evidence type="ECO:0000256" key="5">
    <source>
        <dbReference type="ARBA" id="ARBA00022982"/>
    </source>
</evidence>
<keyword evidence="6" id="KW-1133">Transmembrane helix</keyword>
<dbReference type="PANTHER" id="PTHR36118">
    <property type="entry name" value="ION-TRANSLOCATING OXIDOREDUCTASE COMPLEX SUBUNIT G"/>
    <property type="match status" value="1"/>
</dbReference>
<keyword evidence="2 6" id="KW-0597">Phosphoprotein</keyword>
<comment type="function">
    <text evidence="6">Part of a membrane-bound complex that couples electron transfer with translocation of ions across the membrane.</text>
</comment>
<evidence type="ECO:0000313" key="9">
    <source>
        <dbReference type="Proteomes" id="UP000632828"/>
    </source>
</evidence>
<dbReference type="SMART" id="SM00900">
    <property type="entry name" value="FMN_bind"/>
    <property type="match status" value="1"/>
</dbReference>
<gene>
    <name evidence="6" type="primary">rnfG</name>
    <name evidence="8" type="ORF">ICT70_04625</name>
</gene>
<feature type="domain" description="FMN-binding" evidence="7">
    <location>
        <begin position="99"/>
        <end position="186"/>
    </location>
</feature>
<dbReference type="EMBL" id="JACWUN010000004">
    <property type="protein sequence ID" value="MBD1399950.1"/>
    <property type="molecule type" value="Genomic_DNA"/>
</dbReference>
<dbReference type="AlphaFoldDB" id="A0A8J6QU64"/>
<keyword evidence="5 6" id="KW-0249">Electron transport</keyword>
<dbReference type="GO" id="GO:0022900">
    <property type="term" value="P:electron transport chain"/>
    <property type="evidence" value="ECO:0007669"/>
    <property type="project" value="UniProtKB-UniRule"/>
</dbReference>
<name>A0A8J6QU64_9BACT</name>
<organism evidence="8 9">
    <name type="scientific">Pelovirga terrestris</name>
    <dbReference type="NCBI Taxonomy" id="2771352"/>
    <lineage>
        <taxon>Bacteria</taxon>
        <taxon>Pseudomonadati</taxon>
        <taxon>Thermodesulfobacteriota</taxon>
        <taxon>Desulfuromonadia</taxon>
        <taxon>Geobacterales</taxon>
        <taxon>Geobacteraceae</taxon>
        <taxon>Pelovirga</taxon>
    </lineage>
</organism>
<dbReference type="NCBIfam" id="TIGR01947">
    <property type="entry name" value="rnfG"/>
    <property type="match status" value="1"/>
</dbReference>
<protein>
    <recommendedName>
        <fullName evidence="6">Ion-translocating oxidoreductase complex subunit G</fullName>
        <ecNumber evidence="6">7.-.-.-</ecNumber>
    </recommendedName>
    <alternativeName>
        <fullName evidence="6">Rnf electron transport complex subunit G</fullName>
    </alternativeName>
</protein>
<evidence type="ECO:0000259" key="7">
    <source>
        <dbReference type="SMART" id="SM00900"/>
    </source>
</evidence>
<evidence type="ECO:0000256" key="1">
    <source>
        <dbReference type="ARBA" id="ARBA00022448"/>
    </source>
</evidence>
<dbReference type="InterPro" id="IPR010209">
    <property type="entry name" value="Ion_transpt_RnfG/RsxG"/>
</dbReference>
<dbReference type="Proteomes" id="UP000632828">
    <property type="component" value="Unassembled WGS sequence"/>
</dbReference>
<keyword evidence="6" id="KW-1278">Translocase</keyword>
<keyword evidence="1 6" id="KW-0813">Transport</keyword>
<accession>A0A8J6QU64</accession>
<proteinExistence type="inferred from homology"/>
<dbReference type="Pfam" id="PF04205">
    <property type="entry name" value="FMN_bind"/>
    <property type="match status" value="1"/>
</dbReference>
<keyword evidence="6" id="KW-0472">Membrane</keyword>
<feature type="modified residue" description="FMN phosphoryl threonine" evidence="6">
    <location>
        <position position="169"/>
    </location>
</feature>
<evidence type="ECO:0000256" key="6">
    <source>
        <dbReference type="HAMAP-Rule" id="MF_00479"/>
    </source>
</evidence>
<keyword evidence="3 6" id="KW-0285">Flavoprotein</keyword>
<comment type="subunit">
    <text evidence="6">The complex is composed of six subunits: RnfA, RnfB, RnfC, RnfD, RnfE and RnfG.</text>
</comment>
<dbReference type="GO" id="GO:0009055">
    <property type="term" value="F:electron transfer activity"/>
    <property type="evidence" value="ECO:0007669"/>
    <property type="project" value="InterPro"/>
</dbReference>
<keyword evidence="6" id="KW-1003">Cell membrane</keyword>
<keyword evidence="9" id="KW-1185">Reference proteome</keyword>
<dbReference type="EC" id="7.-.-.-" evidence="6"/>
<dbReference type="PIRSF" id="PIRSF006091">
    <property type="entry name" value="E_trnsport_RnfG"/>
    <property type="match status" value="1"/>
</dbReference>
<evidence type="ECO:0000313" key="8">
    <source>
        <dbReference type="EMBL" id="MBD1399950.1"/>
    </source>
</evidence>
<comment type="subcellular location">
    <subcellularLocation>
        <location evidence="6">Cell membrane</location>
        <topology evidence="6">Single-pass membrane protein</topology>
    </subcellularLocation>
</comment>
<reference evidence="8" key="1">
    <citation type="submission" date="2020-09" db="EMBL/GenBank/DDBJ databases">
        <title>Pelobacter alkaliphilus sp. nov., a novel anaerobic arsenate-reducing bacterium from terrestrial mud volcano.</title>
        <authorList>
            <person name="Khomyakova M.A."/>
            <person name="Merkel A.Y."/>
            <person name="Slobodkin A.I."/>
        </authorList>
    </citation>
    <scope>NUCLEOTIDE SEQUENCE</scope>
    <source>
        <strain evidence="8">M08fum</strain>
    </source>
</reference>
<dbReference type="GO" id="GO:0010181">
    <property type="term" value="F:FMN binding"/>
    <property type="evidence" value="ECO:0007669"/>
    <property type="project" value="InterPro"/>
</dbReference>
<dbReference type="GO" id="GO:0005886">
    <property type="term" value="C:plasma membrane"/>
    <property type="evidence" value="ECO:0007669"/>
    <property type="project" value="UniProtKB-SubCell"/>
</dbReference>
<dbReference type="HAMAP" id="MF_00479">
    <property type="entry name" value="RsxG_RnfG"/>
    <property type="match status" value="1"/>
</dbReference>
<keyword evidence="6" id="KW-0812">Transmembrane</keyword>
<comment type="cofactor">
    <cofactor evidence="6">
        <name>FMN</name>
        <dbReference type="ChEBI" id="CHEBI:58210"/>
    </cofactor>
</comment>
<keyword evidence="4 6" id="KW-0288">FMN</keyword>
<evidence type="ECO:0000256" key="2">
    <source>
        <dbReference type="ARBA" id="ARBA00022553"/>
    </source>
</evidence>